<protein>
    <submittedName>
        <fullName evidence="1">YidB family protein</fullName>
    </submittedName>
</protein>
<dbReference type="Gene3D" id="1.10.10.690">
    <property type="entry name" value="YidB-like"/>
    <property type="match status" value="1"/>
</dbReference>
<keyword evidence="2" id="KW-1185">Reference proteome</keyword>
<dbReference type="Proteomes" id="UP001385892">
    <property type="component" value="Unassembled WGS sequence"/>
</dbReference>
<dbReference type="Pfam" id="PF20159">
    <property type="entry name" value="YidB"/>
    <property type="match status" value="1"/>
</dbReference>
<dbReference type="InterPro" id="IPR027405">
    <property type="entry name" value="YidB-like"/>
</dbReference>
<evidence type="ECO:0000313" key="1">
    <source>
        <dbReference type="EMBL" id="MEJ8851384.1"/>
    </source>
</evidence>
<evidence type="ECO:0000313" key="2">
    <source>
        <dbReference type="Proteomes" id="UP001385892"/>
    </source>
</evidence>
<dbReference type="InterPro" id="IPR045372">
    <property type="entry name" value="YidB"/>
</dbReference>
<gene>
    <name evidence="1" type="ORF">WKW82_32435</name>
</gene>
<name>A0ABU8WVI1_9BURK</name>
<organism evidence="1 2">
    <name type="scientific">Variovorax rhizosphaerae</name>
    <dbReference type="NCBI Taxonomy" id="1836200"/>
    <lineage>
        <taxon>Bacteria</taxon>
        <taxon>Pseudomonadati</taxon>
        <taxon>Pseudomonadota</taxon>
        <taxon>Betaproteobacteria</taxon>
        <taxon>Burkholderiales</taxon>
        <taxon>Comamonadaceae</taxon>
        <taxon>Variovorax</taxon>
    </lineage>
</organism>
<sequence>MGMLSEILGGLVNGAVGGRGTAQPGGGVRSPILMALLPILLSVLSRRGNQGGGAFGGAAAGGGGLGGLGDLLGRLTQRGYGQQAASWVGTGDNEPLPPGAIDEIFGAQELRQVADQAGISSEEARAGISELLPDIVDHLTPQGTVPEDNALADSVDAYLRRLA</sequence>
<accession>A0ABU8WVI1</accession>
<reference evidence="1 2" key="1">
    <citation type="submission" date="2024-03" db="EMBL/GenBank/DDBJ databases">
        <title>Novel species of the genus Variovorax.</title>
        <authorList>
            <person name="Liu Q."/>
            <person name="Xin Y.-H."/>
        </authorList>
    </citation>
    <scope>NUCLEOTIDE SEQUENCE [LARGE SCALE GENOMIC DNA]</scope>
    <source>
        <strain evidence="1 2">KACC 18900</strain>
    </source>
</reference>
<proteinExistence type="predicted"/>
<comment type="caution">
    <text evidence="1">The sequence shown here is derived from an EMBL/GenBank/DDBJ whole genome shotgun (WGS) entry which is preliminary data.</text>
</comment>
<dbReference type="EMBL" id="JBBKZT010000022">
    <property type="protein sequence ID" value="MEJ8851384.1"/>
    <property type="molecule type" value="Genomic_DNA"/>
</dbReference>
<dbReference type="SUPFAM" id="SSF140804">
    <property type="entry name" value="YidB-like"/>
    <property type="match status" value="1"/>
</dbReference>
<dbReference type="RefSeq" id="WP_340347004.1">
    <property type="nucleotide sequence ID" value="NZ_JBBKZT010000022.1"/>
</dbReference>